<evidence type="ECO:0000313" key="1">
    <source>
        <dbReference type="EMBL" id="PVD23596.1"/>
    </source>
</evidence>
<keyword evidence="2" id="KW-1185">Reference proteome</keyword>
<sequence length="97" mass="10856">MAVDLENGASSYWNKKVNGVYQALVTDAFTMYMHHEYQLQQLQHIDPDLDDGTGCPACHVVKEDIEVNAKDPATDGSQLVLSENILKMEQAFTGKRK</sequence>
<comment type="caution">
    <text evidence="1">The sequence shown here is derived from an EMBL/GenBank/DDBJ whole genome shotgun (WGS) entry which is preliminary data.</text>
</comment>
<proteinExistence type="predicted"/>
<dbReference type="OrthoDB" id="10188137at2759"/>
<dbReference type="Proteomes" id="UP000245119">
    <property type="component" value="Linkage Group LG10"/>
</dbReference>
<accession>A0A2T7NR11</accession>
<gene>
    <name evidence="1" type="ORF">C0Q70_16868</name>
</gene>
<dbReference type="EMBL" id="PZQS01000010">
    <property type="protein sequence ID" value="PVD23596.1"/>
    <property type="molecule type" value="Genomic_DNA"/>
</dbReference>
<dbReference type="AlphaFoldDB" id="A0A2T7NR11"/>
<organism evidence="1 2">
    <name type="scientific">Pomacea canaliculata</name>
    <name type="common">Golden apple snail</name>
    <dbReference type="NCBI Taxonomy" id="400727"/>
    <lineage>
        <taxon>Eukaryota</taxon>
        <taxon>Metazoa</taxon>
        <taxon>Spiralia</taxon>
        <taxon>Lophotrochozoa</taxon>
        <taxon>Mollusca</taxon>
        <taxon>Gastropoda</taxon>
        <taxon>Caenogastropoda</taxon>
        <taxon>Architaenioglossa</taxon>
        <taxon>Ampullarioidea</taxon>
        <taxon>Ampullariidae</taxon>
        <taxon>Pomacea</taxon>
    </lineage>
</organism>
<name>A0A2T7NR11_POMCA</name>
<reference evidence="1 2" key="1">
    <citation type="submission" date="2018-04" db="EMBL/GenBank/DDBJ databases">
        <title>The genome of golden apple snail Pomacea canaliculata provides insight into stress tolerance and invasive adaptation.</title>
        <authorList>
            <person name="Liu C."/>
            <person name="Liu B."/>
            <person name="Ren Y."/>
            <person name="Zhang Y."/>
            <person name="Wang H."/>
            <person name="Li S."/>
            <person name="Jiang F."/>
            <person name="Yin L."/>
            <person name="Zhang G."/>
            <person name="Qian W."/>
            <person name="Fan W."/>
        </authorList>
    </citation>
    <scope>NUCLEOTIDE SEQUENCE [LARGE SCALE GENOMIC DNA]</scope>
    <source>
        <strain evidence="1">SZHN2017</strain>
        <tissue evidence="1">Muscle</tissue>
    </source>
</reference>
<protein>
    <submittedName>
        <fullName evidence="1">Uncharacterized protein</fullName>
    </submittedName>
</protein>
<evidence type="ECO:0000313" key="2">
    <source>
        <dbReference type="Proteomes" id="UP000245119"/>
    </source>
</evidence>